<organism evidence="1 2">
    <name type="scientific">Heterobasidion irregulare (strain TC 32-1)</name>
    <dbReference type="NCBI Taxonomy" id="747525"/>
    <lineage>
        <taxon>Eukaryota</taxon>
        <taxon>Fungi</taxon>
        <taxon>Dikarya</taxon>
        <taxon>Basidiomycota</taxon>
        <taxon>Agaricomycotina</taxon>
        <taxon>Agaricomycetes</taxon>
        <taxon>Russulales</taxon>
        <taxon>Bondarzewiaceae</taxon>
        <taxon>Heterobasidion</taxon>
        <taxon>Heterobasidion annosum species complex</taxon>
    </lineage>
</organism>
<name>W4JMV9_HETIT</name>
<reference evidence="1 2" key="1">
    <citation type="journal article" date="2012" name="New Phytol.">
        <title>Insight into trade-off between wood decay and parasitism from the genome of a fungal forest pathogen.</title>
        <authorList>
            <person name="Olson A."/>
            <person name="Aerts A."/>
            <person name="Asiegbu F."/>
            <person name="Belbahri L."/>
            <person name="Bouzid O."/>
            <person name="Broberg A."/>
            <person name="Canback B."/>
            <person name="Coutinho P.M."/>
            <person name="Cullen D."/>
            <person name="Dalman K."/>
            <person name="Deflorio G."/>
            <person name="van Diepen L.T."/>
            <person name="Dunand C."/>
            <person name="Duplessis S."/>
            <person name="Durling M."/>
            <person name="Gonthier P."/>
            <person name="Grimwood J."/>
            <person name="Fossdal C.G."/>
            <person name="Hansson D."/>
            <person name="Henrissat B."/>
            <person name="Hietala A."/>
            <person name="Himmelstrand K."/>
            <person name="Hoffmeister D."/>
            <person name="Hogberg N."/>
            <person name="James T.Y."/>
            <person name="Karlsson M."/>
            <person name="Kohler A."/>
            <person name="Kues U."/>
            <person name="Lee Y.H."/>
            <person name="Lin Y.C."/>
            <person name="Lind M."/>
            <person name="Lindquist E."/>
            <person name="Lombard V."/>
            <person name="Lucas S."/>
            <person name="Lunden K."/>
            <person name="Morin E."/>
            <person name="Murat C."/>
            <person name="Park J."/>
            <person name="Raffaello T."/>
            <person name="Rouze P."/>
            <person name="Salamov A."/>
            <person name="Schmutz J."/>
            <person name="Solheim H."/>
            <person name="Stahlberg J."/>
            <person name="Velez H."/>
            <person name="de Vries R.P."/>
            <person name="Wiebenga A."/>
            <person name="Woodward S."/>
            <person name="Yakovlev I."/>
            <person name="Garbelotto M."/>
            <person name="Martin F."/>
            <person name="Grigoriev I.V."/>
            <person name="Stenlid J."/>
        </authorList>
    </citation>
    <scope>NUCLEOTIDE SEQUENCE [LARGE SCALE GENOMIC DNA]</scope>
    <source>
        <strain evidence="1 2">TC 32-1</strain>
    </source>
</reference>
<accession>W4JMV9</accession>
<dbReference type="EMBL" id="KI925467">
    <property type="protein sequence ID" value="ETW74794.1"/>
    <property type="molecule type" value="Genomic_DNA"/>
</dbReference>
<dbReference type="InParanoid" id="W4JMV9"/>
<sequence length="100" mass="11180">MRPNRPHRTQLQLSAPSQHKKAACLLSATPPIPRAKQVSGLHPRESCEYKVRALLRSLGPPHQTLSTYVLSSRPPSLLVSALWLPGWQFSPDFPSCEFLI</sequence>
<dbReference type="GeneID" id="20667957"/>
<dbReference type="Proteomes" id="UP000030671">
    <property type="component" value="Unassembled WGS sequence"/>
</dbReference>
<dbReference type="AlphaFoldDB" id="W4JMV9"/>
<gene>
    <name evidence="1" type="ORF">HETIRDRAFT_164979</name>
</gene>
<evidence type="ECO:0000313" key="1">
    <source>
        <dbReference type="EMBL" id="ETW74794.1"/>
    </source>
</evidence>
<dbReference type="HOGENOM" id="CLU_2306516_0_0_1"/>
<protein>
    <submittedName>
        <fullName evidence="1">Uncharacterized protein</fullName>
    </submittedName>
</protein>
<dbReference type="RefSeq" id="XP_009553271.1">
    <property type="nucleotide sequence ID" value="XM_009554976.1"/>
</dbReference>
<evidence type="ECO:0000313" key="2">
    <source>
        <dbReference type="Proteomes" id="UP000030671"/>
    </source>
</evidence>
<keyword evidence="2" id="KW-1185">Reference proteome</keyword>
<proteinExistence type="predicted"/>
<dbReference type="KEGG" id="hir:HETIRDRAFT_164979"/>